<reference evidence="3" key="1">
    <citation type="journal article" date="2019" name="Int. J. Syst. Evol. Microbiol.">
        <title>The Global Catalogue of Microorganisms (GCM) 10K type strain sequencing project: providing services to taxonomists for standard genome sequencing and annotation.</title>
        <authorList>
            <consortium name="The Broad Institute Genomics Platform"/>
            <consortium name="The Broad Institute Genome Sequencing Center for Infectious Disease"/>
            <person name="Wu L."/>
            <person name="Ma J."/>
        </authorList>
    </citation>
    <scope>NUCLEOTIDE SEQUENCE [LARGE SCALE GENOMIC DNA]</scope>
    <source>
        <strain evidence="3">JCM 15591</strain>
    </source>
</reference>
<proteinExistence type="predicted"/>
<gene>
    <name evidence="2" type="ORF">GCM10009810_11800</name>
</gene>
<dbReference type="Proteomes" id="UP001501475">
    <property type="component" value="Unassembled WGS sequence"/>
</dbReference>
<feature type="transmembrane region" description="Helical" evidence="1">
    <location>
        <begin position="12"/>
        <end position="45"/>
    </location>
</feature>
<comment type="caution">
    <text evidence="2">The sequence shown here is derived from an EMBL/GenBank/DDBJ whole genome shotgun (WGS) entry which is preliminary data.</text>
</comment>
<keyword evidence="1" id="KW-0472">Membrane</keyword>
<keyword evidence="1" id="KW-1133">Transmembrane helix</keyword>
<dbReference type="EMBL" id="BAAAPN010000032">
    <property type="protein sequence ID" value="GAA1753561.1"/>
    <property type="molecule type" value="Genomic_DNA"/>
</dbReference>
<evidence type="ECO:0000313" key="2">
    <source>
        <dbReference type="EMBL" id="GAA1753561.1"/>
    </source>
</evidence>
<feature type="transmembrane region" description="Helical" evidence="1">
    <location>
        <begin position="57"/>
        <end position="74"/>
    </location>
</feature>
<keyword evidence="1" id="KW-0812">Transmembrane</keyword>
<accession>A0ABP4WF98</accession>
<sequence>MRLDKLPRALPVLAVFGLLVLGTFVPSYGWIATTLVAAFLTWMLTVSWPRLTGVEKLMRIAVLFFIAAIALVQARPR</sequence>
<evidence type="ECO:0000313" key="3">
    <source>
        <dbReference type="Proteomes" id="UP001501475"/>
    </source>
</evidence>
<evidence type="ECO:0000256" key="1">
    <source>
        <dbReference type="SAM" id="Phobius"/>
    </source>
</evidence>
<name>A0ABP4WF98_9MICO</name>
<protein>
    <submittedName>
        <fullName evidence="2">Uncharacterized protein</fullName>
    </submittedName>
</protein>
<organism evidence="2 3">
    <name type="scientific">Nostocoides vanveenii</name>
    <dbReference type="NCBI Taxonomy" id="330835"/>
    <lineage>
        <taxon>Bacteria</taxon>
        <taxon>Bacillati</taxon>
        <taxon>Actinomycetota</taxon>
        <taxon>Actinomycetes</taxon>
        <taxon>Micrococcales</taxon>
        <taxon>Intrasporangiaceae</taxon>
        <taxon>Nostocoides</taxon>
    </lineage>
</organism>
<keyword evidence="3" id="KW-1185">Reference proteome</keyword>